<sequence>MKHTADLPVLKAELVSRHGQAQRARIERGVDQVAALWRDEDGDLAAFVREHFIPDETQLDATLARLETALEQVDGHMNEIHRELRRPTDLDLGPLLPVDSLLAAYDPAAHVTEDLFRAKPGFVALLNFPLTTLAERMEKGPGYTRRQWAEDRLTGRFSRRVPAEVRQASARAGADADLYVAEYNVWMHHLLDEQGRRLFPSGMRLISHWNLRDELKSRYADPEGVAKQRMIVKVMERIVSQSIPAAVIDNPRVDWNPFTNEVKEAPASEVEKDAPQRPVVLDGKREEDVRYVRLLAQFHAARMEDPYSPVAPTAIARSFELGRELPEARVKALLEQVLTSPLVPRVAKEIESRLGRKLEPQDLWYAGFKPSGKLSEEELNTLTRQRYPTAEAFAKDLPRILQGLGFSKEKAAFLSAHIRVDASRGAGHAMQAMRRGDFPRLRTRVGPQGMDYKGYNIAVHELGHNVEQVFSLYSVDHTLLAGIPNSAFTEALAFVFQARDLELLGQAKPDAASERERVLNDFWQTWEIAGVALVDVAVWHWLYAHPDATPSQLREAVVRISQETWDRYYAPVLGGQGTPLLGIYSHMISYPLYLADYPLGHLISFQMEEHLKKAGNLGAEFERMASQGALTPDVWMTNATGAPVSAEPLLRATEASLAR</sequence>
<dbReference type="RefSeq" id="WP_047857542.1">
    <property type="nucleotide sequence ID" value="NZ_CP011509.1"/>
</dbReference>
<accession>A0ABX9JPR9</accession>
<evidence type="ECO:0000313" key="1">
    <source>
        <dbReference type="EMBL" id="REG23995.1"/>
    </source>
</evidence>
<reference evidence="1 2" key="1">
    <citation type="submission" date="2018-08" db="EMBL/GenBank/DDBJ databases">
        <title>Genomic Encyclopedia of Archaeal and Bacterial Type Strains, Phase II (KMG-II): from individual species to whole genera.</title>
        <authorList>
            <person name="Goeker M."/>
        </authorList>
    </citation>
    <scope>NUCLEOTIDE SEQUENCE [LARGE SCALE GENOMIC DNA]</scope>
    <source>
        <strain evidence="1 2">DSM 2261</strain>
    </source>
</reference>
<evidence type="ECO:0000313" key="2">
    <source>
        <dbReference type="Proteomes" id="UP000256345"/>
    </source>
</evidence>
<organism evidence="1 2">
    <name type="scientific">Archangium gephyra</name>
    <dbReference type="NCBI Taxonomy" id="48"/>
    <lineage>
        <taxon>Bacteria</taxon>
        <taxon>Pseudomonadati</taxon>
        <taxon>Myxococcota</taxon>
        <taxon>Myxococcia</taxon>
        <taxon>Myxococcales</taxon>
        <taxon>Cystobacterineae</taxon>
        <taxon>Archangiaceae</taxon>
        <taxon>Archangium</taxon>
    </lineage>
</organism>
<comment type="caution">
    <text evidence="1">The sequence shown here is derived from an EMBL/GenBank/DDBJ whole genome shotgun (WGS) entry which is preliminary data.</text>
</comment>
<gene>
    <name evidence="1" type="ORF">ATI61_11529</name>
</gene>
<dbReference type="SUPFAM" id="SSF55486">
    <property type="entry name" value="Metalloproteases ('zincins'), catalytic domain"/>
    <property type="match status" value="1"/>
</dbReference>
<dbReference type="EMBL" id="QUMU01000015">
    <property type="protein sequence ID" value="REG23995.1"/>
    <property type="molecule type" value="Genomic_DNA"/>
</dbReference>
<protein>
    <recommendedName>
        <fullName evidence="3">Oligoendopeptidase F</fullName>
    </recommendedName>
</protein>
<dbReference type="Proteomes" id="UP000256345">
    <property type="component" value="Unassembled WGS sequence"/>
</dbReference>
<proteinExistence type="predicted"/>
<keyword evidence="2" id="KW-1185">Reference proteome</keyword>
<evidence type="ECO:0008006" key="3">
    <source>
        <dbReference type="Google" id="ProtNLM"/>
    </source>
</evidence>
<name>A0ABX9JPR9_9BACT</name>